<gene>
    <name evidence="3" type="ORF">JXQ802_LOCUS56286</name>
    <name evidence="2" type="ORF">PYM288_LOCUS39727</name>
</gene>
<keyword evidence="5" id="KW-1185">Reference proteome</keyword>
<evidence type="ECO:0000313" key="2">
    <source>
        <dbReference type="EMBL" id="CAF1522867.1"/>
    </source>
</evidence>
<feature type="compositionally biased region" description="Polar residues" evidence="1">
    <location>
        <begin position="93"/>
        <end position="106"/>
    </location>
</feature>
<evidence type="ECO:0000256" key="1">
    <source>
        <dbReference type="SAM" id="MobiDB-lite"/>
    </source>
</evidence>
<feature type="region of interest" description="Disordered" evidence="1">
    <location>
        <begin position="90"/>
        <end position="156"/>
    </location>
</feature>
<sequence length="156" mass="17744">MGDGNKYLASLVTTIPKMRHDLLEYDRLVNLRVVLKNSMNNITSTNGQYQIQKQIDAVEEEFKMVFEDIKTEFALLMALENEYVAGEQGANDVVNQEQDQSCQPGLSEQDDNDVVDQEQDDNDIVDEEQNEIDAVIEEEQDGDDAEKQKINGIDKQ</sequence>
<evidence type="ECO:0000313" key="4">
    <source>
        <dbReference type="Proteomes" id="UP000663854"/>
    </source>
</evidence>
<name>A0A815V419_9BILA</name>
<dbReference type="Proteomes" id="UP000663870">
    <property type="component" value="Unassembled WGS sequence"/>
</dbReference>
<dbReference type="AlphaFoldDB" id="A0A815V419"/>
<dbReference type="Proteomes" id="UP000663854">
    <property type="component" value="Unassembled WGS sequence"/>
</dbReference>
<feature type="compositionally biased region" description="Basic and acidic residues" evidence="1">
    <location>
        <begin position="145"/>
        <end position="156"/>
    </location>
</feature>
<protein>
    <submittedName>
        <fullName evidence="2">Uncharacterized protein</fullName>
    </submittedName>
</protein>
<proteinExistence type="predicted"/>
<feature type="compositionally biased region" description="Acidic residues" evidence="1">
    <location>
        <begin position="108"/>
        <end position="144"/>
    </location>
</feature>
<organism evidence="2 4">
    <name type="scientific">Rotaria sordida</name>
    <dbReference type="NCBI Taxonomy" id="392033"/>
    <lineage>
        <taxon>Eukaryota</taxon>
        <taxon>Metazoa</taxon>
        <taxon>Spiralia</taxon>
        <taxon>Gnathifera</taxon>
        <taxon>Rotifera</taxon>
        <taxon>Eurotatoria</taxon>
        <taxon>Bdelloidea</taxon>
        <taxon>Philodinida</taxon>
        <taxon>Philodinidae</taxon>
        <taxon>Rotaria</taxon>
    </lineage>
</organism>
<evidence type="ECO:0000313" key="5">
    <source>
        <dbReference type="Proteomes" id="UP000663870"/>
    </source>
</evidence>
<evidence type="ECO:0000313" key="3">
    <source>
        <dbReference type="EMBL" id="CAF1662613.1"/>
    </source>
</evidence>
<dbReference type="EMBL" id="CAJNOL010013142">
    <property type="protein sequence ID" value="CAF1662613.1"/>
    <property type="molecule type" value="Genomic_DNA"/>
</dbReference>
<dbReference type="EMBL" id="CAJNOH010011294">
    <property type="protein sequence ID" value="CAF1522867.1"/>
    <property type="molecule type" value="Genomic_DNA"/>
</dbReference>
<comment type="caution">
    <text evidence="2">The sequence shown here is derived from an EMBL/GenBank/DDBJ whole genome shotgun (WGS) entry which is preliminary data.</text>
</comment>
<reference evidence="2" key="1">
    <citation type="submission" date="2021-02" db="EMBL/GenBank/DDBJ databases">
        <authorList>
            <person name="Nowell W R."/>
        </authorList>
    </citation>
    <scope>NUCLEOTIDE SEQUENCE</scope>
</reference>
<accession>A0A815V419</accession>